<keyword evidence="5" id="KW-0440">LIM domain</keyword>
<keyword evidence="8 9" id="KW-0539">Nucleus</keyword>
<dbReference type="GO" id="GO:0005634">
    <property type="term" value="C:nucleus"/>
    <property type="evidence" value="ECO:0007669"/>
    <property type="project" value="UniProtKB-SubCell"/>
</dbReference>
<organism evidence="13 14">
    <name type="scientific">Tropilaelaps mercedesae</name>
    <dbReference type="NCBI Taxonomy" id="418985"/>
    <lineage>
        <taxon>Eukaryota</taxon>
        <taxon>Metazoa</taxon>
        <taxon>Ecdysozoa</taxon>
        <taxon>Arthropoda</taxon>
        <taxon>Chelicerata</taxon>
        <taxon>Arachnida</taxon>
        <taxon>Acari</taxon>
        <taxon>Parasitiformes</taxon>
        <taxon>Mesostigmata</taxon>
        <taxon>Gamasina</taxon>
        <taxon>Dermanyssoidea</taxon>
        <taxon>Laelapidae</taxon>
        <taxon>Tropilaelaps</taxon>
    </lineage>
</organism>
<feature type="DNA-binding region" description="Homeobox" evidence="9">
    <location>
        <begin position="69"/>
        <end position="128"/>
    </location>
</feature>
<evidence type="ECO:0000256" key="9">
    <source>
        <dbReference type="PROSITE-ProRule" id="PRU00108"/>
    </source>
</evidence>
<feature type="domain" description="Homeobox" evidence="12">
    <location>
        <begin position="67"/>
        <end position="127"/>
    </location>
</feature>
<evidence type="ECO:0000256" key="2">
    <source>
        <dbReference type="ARBA" id="ARBA00022723"/>
    </source>
</evidence>
<evidence type="ECO:0000256" key="10">
    <source>
        <dbReference type="RuleBase" id="RU000682"/>
    </source>
</evidence>
<keyword evidence="3" id="KW-0677">Repeat</keyword>
<reference evidence="13 14" key="1">
    <citation type="journal article" date="2017" name="Gigascience">
        <title>Draft genome of the honey bee ectoparasitic mite, Tropilaelaps mercedesae, is shaped by the parasitic life history.</title>
        <authorList>
            <person name="Dong X."/>
            <person name="Armstrong S.D."/>
            <person name="Xia D."/>
            <person name="Makepeace B.L."/>
            <person name="Darby A.C."/>
            <person name="Kadowaki T."/>
        </authorList>
    </citation>
    <scope>NUCLEOTIDE SEQUENCE [LARGE SCALE GENOMIC DNA]</scope>
    <source>
        <strain evidence="13">Wuxi-XJTLU</strain>
    </source>
</reference>
<feature type="compositionally biased region" description="Basic and acidic residues" evidence="11">
    <location>
        <begin position="160"/>
        <end position="189"/>
    </location>
</feature>
<evidence type="ECO:0000313" key="14">
    <source>
        <dbReference type="Proteomes" id="UP000192247"/>
    </source>
</evidence>
<dbReference type="SUPFAM" id="SSF46689">
    <property type="entry name" value="Homeodomain-like"/>
    <property type="match status" value="1"/>
</dbReference>
<evidence type="ECO:0000256" key="4">
    <source>
        <dbReference type="ARBA" id="ARBA00022833"/>
    </source>
</evidence>
<dbReference type="FunFam" id="1.10.10.60:FF:000041">
    <property type="entry name" value="insulin gene enhancer protein ISL-1"/>
    <property type="match status" value="1"/>
</dbReference>
<dbReference type="OrthoDB" id="125004at2759"/>
<keyword evidence="6 9" id="KW-0238">DNA-binding</keyword>
<accession>A0A1V9XLH7</accession>
<protein>
    <submittedName>
        <fullName evidence="13">Insulin enhancer protein ISL-1-like</fullName>
    </submittedName>
</protein>
<name>A0A1V9XLH7_9ACAR</name>
<dbReference type="InterPro" id="IPR017970">
    <property type="entry name" value="Homeobox_CS"/>
</dbReference>
<dbReference type="InParanoid" id="A0A1V9XLH7"/>
<evidence type="ECO:0000256" key="11">
    <source>
        <dbReference type="SAM" id="MobiDB-lite"/>
    </source>
</evidence>
<keyword evidence="14" id="KW-1185">Reference proteome</keyword>
<dbReference type="EMBL" id="MNPL01008062">
    <property type="protein sequence ID" value="OQR74390.1"/>
    <property type="molecule type" value="Genomic_DNA"/>
</dbReference>
<dbReference type="GO" id="GO:0046872">
    <property type="term" value="F:metal ion binding"/>
    <property type="evidence" value="ECO:0007669"/>
    <property type="project" value="UniProtKB-KW"/>
</dbReference>
<comment type="subcellular location">
    <subcellularLocation>
        <location evidence="1 9 10">Nucleus</location>
    </subcellularLocation>
</comment>
<evidence type="ECO:0000256" key="7">
    <source>
        <dbReference type="ARBA" id="ARBA00023155"/>
    </source>
</evidence>
<evidence type="ECO:0000259" key="12">
    <source>
        <dbReference type="PROSITE" id="PS50071"/>
    </source>
</evidence>
<feature type="compositionally biased region" description="Gly residues" evidence="11">
    <location>
        <begin position="1"/>
        <end position="15"/>
    </location>
</feature>
<dbReference type="InterPro" id="IPR001356">
    <property type="entry name" value="HD"/>
</dbReference>
<evidence type="ECO:0000256" key="5">
    <source>
        <dbReference type="ARBA" id="ARBA00023038"/>
    </source>
</evidence>
<keyword evidence="7 9" id="KW-0371">Homeobox</keyword>
<dbReference type="Pfam" id="PF00046">
    <property type="entry name" value="Homeodomain"/>
    <property type="match status" value="1"/>
</dbReference>
<feature type="compositionally biased region" description="Gly residues" evidence="11">
    <location>
        <begin position="29"/>
        <end position="51"/>
    </location>
</feature>
<dbReference type="GO" id="GO:0007409">
    <property type="term" value="P:axonogenesis"/>
    <property type="evidence" value="ECO:0007669"/>
    <property type="project" value="TreeGrafter"/>
</dbReference>
<dbReference type="GO" id="GO:0000981">
    <property type="term" value="F:DNA-binding transcription factor activity, RNA polymerase II-specific"/>
    <property type="evidence" value="ECO:0007669"/>
    <property type="project" value="InterPro"/>
</dbReference>
<feature type="compositionally biased region" description="Low complexity" evidence="11">
    <location>
        <begin position="16"/>
        <end position="28"/>
    </location>
</feature>
<dbReference type="SMART" id="SM00389">
    <property type="entry name" value="HOX"/>
    <property type="match status" value="1"/>
</dbReference>
<dbReference type="PANTHER" id="PTHR24204:SF8">
    <property type="entry name" value="TAILUP, ISOFORM A"/>
    <property type="match status" value="1"/>
</dbReference>
<dbReference type="CDD" id="cd00086">
    <property type="entry name" value="homeodomain"/>
    <property type="match status" value="1"/>
</dbReference>
<keyword evidence="2" id="KW-0479">Metal-binding</keyword>
<evidence type="ECO:0000256" key="3">
    <source>
        <dbReference type="ARBA" id="ARBA00022737"/>
    </source>
</evidence>
<sequence length="196" mass="20444">MGGPRGGGGGGGGCVVVGSVSSVSAGGPPSAGGGHGGAGGGGNNGVVGAGGAVRSQGHKGGRGGGEHKPTRVRTVLNEKQLHTLRTCYAANPRPDALMKEQLVEMTGLSPRVIRVWFQNKRCKDKKRSIMIKQMQQSEKRSPTHGKTLSPKIAQGARSGFPDELRDFRAGFRVPELRQPKNPPDSRPRVDILVLGK</sequence>
<dbReference type="PROSITE" id="PS00027">
    <property type="entry name" value="HOMEOBOX_1"/>
    <property type="match status" value="1"/>
</dbReference>
<dbReference type="AlphaFoldDB" id="A0A1V9XLH7"/>
<keyword evidence="4" id="KW-0862">Zinc</keyword>
<dbReference type="GO" id="GO:0045944">
    <property type="term" value="P:positive regulation of transcription by RNA polymerase II"/>
    <property type="evidence" value="ECO:0007669"/>
    <property type="project" value="InterPro"/>
</dbReference>
<evidence type="ECO:0000313" key="13">
    <source>
        <dbReference type="EMBL" id="OQR74390.1"/>
    </source>
</evidence>
<comment type="caution">
    <text evidence="13">The sequence shown here is derived from an EMBL/GenBank/DDBJ whole genome shotgun (WGS) entry which is preliminary data.</text>
</comment>
<dbReference type="GO" id="GO:0003677">
    <property type="term" value="F:DNA binding"/>
    <property type="evidence" value="ECO:0007669"/>
    <property type="project" value="UniProtKB-UniRule"/>
</dbReference>
<feature type="region of interest" description="Disordered" evidence="11">
    <location>
        <begin position="1"/>
        <end position="71"/>
    </location>
</feature>
<dbReference type="GO" id="GO:0048665">
    <property type="term" value="P:neuron fate specification"/>
    <property type="evidence" value="ECO:0007669"/>
    <property type="project" value="InterPro"/>
</dbReference>
<dbReference type="InterPro" id="IPR009057">
    <property type="entry name" value="Homeodomain-like_sf"/>
</dbReference>
<proteinExistence type="predicted"/>
<dbReference type="Gene3D" id="1.10.10.60">
    <property type="entry name" value="Homeodomain-like"/>
    <property type="match status" value="1"/>
</dbReference>
<evidence type="ECO:0000256" key="8">
    <source>
        <dbReference type="ARBA" id="ARBA00023242"/>
    </source>
</evidence>
<dbReference type="Proteomes" id="UP000192247">
    <property type="component" value="Unassembled WGS sequence"/>
</dbReference>
<dbReference type="PANTHER" id="PTHR24204">
    <property type="entry name" value="INSULIN GENE ENHANCER PROTEIN"/>
    <property type="match status" value="1"/>
</dbReference>
<feature type="region of interest" description="Disordered" evidence="11">
    <location>
        <begin position="133"/>
        <end position="196"/>
    </location>
</feature>
<evidence type="ECO:0000256" key="6">
    <source>
        <dbReference type="ARBA" id="ARBA00023125"/>
    </source>
</evidence>
<dbReference type="InterPro" id="IPR047169">
    <property type="entry name" value="ISL1/2-like"/>
</dbReference>
<gene>
    <name evidence="13" type="ORF">BIW11_00964</name>
</gene>
<dbReference type="STRING" id="418985.A0A1V9XLH7"/>
<dbReference type="PROSITE" id="PS50071">
    <property type="entry name" value="HOMEOBOX_2"/>
    <property type="match status" value="1"/>
</dbReference>
<evidence type="ECO:0000256" key="1">
    <source>
        <dbReference type="ARBA" id="ARBA00004123"/>
    </source>
</evidence>